<keyword evidence="2" id="KW-0255">Endonuclease</keyword>
<dbReference type="RefSeq" id="WP_114459278.1">
    <property type="nucleotide sequence ID" value="NZ_QPIW01000001.1"/>
</dbReference>
<gene>
    <name evidence="2" type="ORF">DVG78_01415</name>
</gene>
<protein>
    <submittedName>
        <fullName evidence="2">Uma2 family endonuclease</fullName>
    </submittedName>
</protein>
<dbReference type="InterPro" id="IPR012296">
    <property type="entry name" value="Nuclease_put_TT1808"/>
</dbReference>
<dbReference type="OrthoDB" id="942191at2"/>
<proteinExistence type="predicted"/>
<name>A0A369IFB7_9BACT</name>
<reference evidence="2 3" key="1">
    <citation type="submission" date="2018-07" db="EMBL/GenBank/DDBJ databases">
        <title>Genome analysis of Runella aurantiaca.</title>
        <authorList>
            <person name="Yang X."/>
        </authorList>
    </citation>
    <scope>NUCLEOTIDE SEQUENCE [LARGE SCALE GENOMIC DNA]</scope>
    <source>
        <strain evidence="2 3">YX9</strain>
    </source>
</reference>
<comment type="caution">
    <text evidence="2">The sequence shown here is derived from an EMBL/GenBank/DDBJ whole genome shotgun (WGS) entry which is preliminary data.</text>
</comment>
<keyword evidence="2" id="KW-0540">Nuclease</keyword>
<dbReference type="EMBL" id="QPIW01000001">
    <property type="protein sequence ID" value="RDB07742.1"/>
    <property type="molecule type" value="Genomic_DNA"/>
</dbReference>
<dbReference type="GO" id="GO:0004519">
    <property type="term" value="F:endonuclease activity"/>
    <property type="evidence" value="ECO:0007669"/>
    <property type="project" value="UniProtKB-KW"/>
</dbReference>
<organism evidence="2 3">
    <name type="scientific">Runella aurantiaca</name>
    <dbReference type="NCBI Taxonomy" id="2282308"/>
    <lineage>
        <taxon>Bacteria</taxon>
        <taxon>Pseudomonadati</taxon>
        <taxon>Bacteroidota</taxon>
        <taxon>Cytophagia</taxon>
        <taxon>Cytophagales</taxon>
        <taxon>Spirosomataceae</taxon>
        <taxon>Runella</taxon>
    </lineage>
</organism>
<dbReference type="Gene3D" id="3.90.1570.10">
    <property type="entry name" value="tt1808, chain A"/>
    <property type="match status" value="1"/>
</dbReference>
<dbReference type="Pfam" id="PF05685">
    <property type="entry name" value="Uma2"/>
    <property type="match status" value="1"/>
</dbReference>
<keyword evidence="3" id="KW-1185">Reference proteome</keyword>
<evidence type="ECO:0000313" key="2">
    <source>
        <dbReference type="EMBL" id="RDB07742.1"/>
    </source>
</evidence>
<evidence type="ECO:0000313" key="3">
    <source>
        <dbReference type="Proteomes" id="UP000253141"/>
    </source>
</evidence>
<dbReference type="AlphaFoldDB" id="A0A369IFB7"/>
<feature type="domain" description="Putative restriction endonuclease" evidence="1">
    <location>
        <begin position="61"/>
        <end position="202"/>
    </location>
</feature>
<dbReference type="Proteomes" id="UP000253141">
    <property type="component" value="Unassembled WGS sequence"/>
</dbReference>
<evidence type="ECO:0000259" key="1">
    <source>
        <dbReference type="Pfam" id="PF05685"/>
    </source>
</evidence>
<dbReference type="InterPro" id="IPR008538">
    <property type="entry name" value="Uma2"/>
</dbReference>
<accession>A0A369IFB7</accession>
<keyword evidence="2" id="KW-0378">Hydrolase</keyword>
<sequence>MVAVSTKRKRIRTKFAKHEIPKSLIYEEYDGKPMYYRGYKDVLNQLKTKEEIMGESDTQAIIIGVLMKYLLKNLDEDAYFVITNEVGFHLKKRSNVSSDIVIYEKAALQNHAFKDKYFEIPPLAVIEVDIQADTTDFGISEMDYYGIKTKKLLDFGVREVIWFFSGTKQQFVSRAGQDGIISTWEKNVSLLGEYQFSLEQLLQKEGFKL</sequence>